<evidence type="ECO:0000313" key="6">
    <source>
        <dbReference type="EMBL" id="GGA80294.1"/>
    </source>
</evidence>
<keyword evidence="2" id="KW-0805">Transcription regulation</keyword>
<dbReference type="Proteomes" id="UP000648801">
    <property type="component" value="Unassembled WGS sequence"/>
</dbReference>
<dbReference type="InterPro" id="IPR036390">
    <property type="entry name" value="WH_DNA-bd_sf"/>
</dbReference>
<feature type="domain" description="HTH lysR-type" evidence="5">
    <location>
        <begin position="6"/>
        <end position="63"/>
    </location>
</feature>
<dbReference type="InterPro" id="IPR005119">
    <property type="entry name" value="LysR_subst-bd"/>
</dbReference>
<dbReference type="GO" id="GO:0003700">
    <property type="term" value="F:DNA-binding transcription factor activity"/>
    <property type="evidence" value="ECO:0007669"/>
    <property type="project" value="InterPro"/>
</dbReference>
<evidence type="ECO:0000256" key="1">
    <source>
        <dbReference type="ARBA" id="ARBA00009437"/>
    </source>
</evidence>
<dbReference type="Gene3D" id="1.10.10.10">
    <property type="entry name" value="Winged helix-like DNA-binding domain superfamily/Winged helix DNA-binding domain"/>
    <property type="match status" value="1"/>
</dbReference>
<dbReference type="PANTHER" id="PTHR30346">
    <property type="entry name" value="TRANSCRIPTIONAL DUAL REGULATOR HCAR-RELATED"/>
    <property type="match status" value="1"/>
</dbReference>
<keyword evidence="3" id="KW-0238">DNA-binding</keyword>
<gene>
    <name evidence="6" type="ORF">GCM10011507_34430</name>
</gene>
<reference evidence="6" key="1">
    <citation type="journal article" date="2014" name="Int. J. Syst. Evol. Microbiol.">
        <title>Complete genome sequence of Corynebacterium casei LMG S-19264T (=DSM 44701T), isolated from a smear-ripened cheese.</title>
        <authorList>
            <consortium name="US DOE Joint Genome Institute (JGI-PGF)"/>
            <person name="Walter F."/>
            <person name="Albersmeier A."/>
            <person name="Kalinowski J."/>
            <person name="Ruckert C."/>
        </authorList>
    </citation>
    <scope>NUCLEOTIDE SEQUENCE</scope>
    <source>
        <strain evidence="6">CGMCC 1.15447</strain>
    </source>
</reference>
<dbReference type="AlphaFoldDB" id="A0A916S4G2"/>
<reference evidence="6" key="2">
    <citation type="submission" date="2020-09" db="EMBL/GenBank/DDBJ databases">
        <authorList>
            <person name="Sun Q."/>
            <person name="Zhou Y."/>
        </authorList>
    </citation>
    <scope>NUCLEOTIDE SEQUENCE</scope>
    <source>
        <strain evidence="6">CGMCC 1.15447</strain>
    </source>
</reference>
<dbReference type="GO" id="GO:0032993">
    <property type="term" value="C:protein-DNA complex"/>
    <property type="evidence" value="ECO:0007669"/>
    <property type="project" value="TreeGrafter"/>
</dbReference>
<dbReference type="PROSITE" id="PS50931">
    <property type="entry name" value="HTH_LYSR"/>
    <property type="match status" value="1"/>
</dbReference>
<dbReference type="Gene3D" id="3.40.190.290">
    <property type="match status" value="1"/>
</dbReference>
<dbReference type="RefSeq" id="WP_188760787.1">
    <property type="nucleotide sequence ID" value="NZ_BMJB01000005.1"/>
</dbReference>
<name>A0A916S4G2_9BACT</name>
<evidence type="ECO:0000259" key="5">
    <source>
        <dbReference type="PROSITE" id="PS50931"/>
    </source>
</evidence>
<accession>A0A916S4G2</accession>
<dbReference type="Pfam" id="PF00126">
    <property type="entry name" value="HTH_1"/>
    <property type="match status" value="1"/>
</dbReference>
<dbReference type="EMBL" id="BMJB01000005">
    <property type="protein sequence ID" value="GGA80294.1"/>
    <property type="molecule type" value="Genomic_DNA"/>
</dbReference>
<protein>
    <submittedName>
        <fullName evidence="6">LysR family transcriptional regulator</fullName>
    </submittedName>
</protein>
<keyword evidence="4" id="KW-0804">Transcription</keyword>
<dbReference type="Pfam" id="PF03466">
    <property type="entry name" value="LysR_substrate"/>
    <property type="match status" value="1"/>
</dbReference>
<evidence type="ECO:0000256" key="2">
    <source>
        <dbReference type="ARBA" id="ARBA00023015"/>
    </source>
</evidence>
<dbReference type="InterPro" id="IPR036388">
    <property type="entry name" value="WH-like_DNA-bd_sf"/>
</dbReference>
<keyword evidence="7" id="KW-1185">Reference proteome</keyword>
<dbReference type="CDD" id="cd05466">
    <property type="entry name" value="PBP2_LTTR_substrate"/>
    <property type="match status" value="1"/>
</dbReference>
<evidence type="ECO:0000256" key="3">
    <source>
        <dbReference type="ARBA" id="ARBA00023125"/>
    </source>
</evidence>
<comment type="caution">
    <text evidence="6">The sequence shown here is derived from an EMBL/GenBank/DDBJ whole genome shotgun (WGS) entry which is preliminary data.</text>
</comment>
<organism evidence="6 7">
    <name type="scientific">Edaphobacter acidisoli</name>
    <dbReference type="NCBI Taxonomy" id="2040573"/>
    <lineage>
        <taxon>Bacteria</taxon>
        <taxon>Pseudomonadati</taxon>
        <taxon>Acidobacteriota</taxon>
        <taxon>Terriglobia</taxon>
        <taxon>Terriglobales</taxon>
        <taxon>Acidobacteriaceae</taxon>
        <taxon>Edaphobacter</taxon>
    </lineage>
</organism>
<comment type="similarity">
    <text evidence="1">Belongs to the LysR transcriptional regulatory family.</text>
</comment>
<evidence type="ECO:0000256" key="4">
    <source>
        <dbReference type="ARBA" id="ARBA00023163"/>
    </source>
</evidence>
<proteinExistence type="inferred from homology"/>
<dbReference type="SUPFAM" id="SSF53850">
    <property type="entry name" value="Periplasmic binding protein-like II"/>
    <property type="match status" value="1"/>
</dbReference>
<dbReference type="SUPFAM" id="SSF46785">
    <property type="entry name" value="Winged helix' DNA-binding domain"/>
    <property type="match status" value="1"/>
</dbReference>
<dbReference type="PANTHER" id="PTHR30346:SF0">
    <property type="entry name" value="HCA OPERON TRANSCRIPTIONAL ACTIVATOR HCAR"/>
    <property type="match status" value="1"/>
</dbReference>
<dbReference type="InterPro" id="IPR000847">
    <property type="entry name" value="LysR_HTH_N"/>
</dbReference>
<evidence type="ECO:0000313" key="7">
    <source>
        <dbReference type="Proteomes" id="UP000648801"/>
    </source>
</evidence>
<sequence length="314" mass="34657">MRIPALTIDILVAVVALVKRRTYVLAGEELSLSASAVHKRVRTAENLLGRRLFIGTDEGMSLTKEGQIFYADATRTVEQALLAEERMKSFAGLDARRLLVGHSTYLPPPLLGFLMRFEGIENTTIRIRHCPGLTAALVGRVVDGTLHVAVGELPFAHPALLTRQLSEEPVVACVPKSHPLALKPLVRFEDLDDVPVIAVGREHSPQQYEEVEEYFEGSGVRLRVVADAFGPPEALHMVEQNVGICLLGASSARNSTVISKPLPARTLTRKIGVYVREDNRHPALSEFVDLLLRKATSRQEGHSRQSTPAQRRHH</sequence>
<dbReference type="GO" id="GO:0003677">
    <property type="term" value="F:DNA binding"/>
    <property type="evidence" value="ECO:0007669"/>
    <property type="project" value="UniProtKB-KW"/>
</dbReference>